<dbReference type="GO" id="GO:0005783">
    <property type="term" value="C:endoplasmic reticulum"/>
    <property type="evidence" value="ECO:0007669"/>
    <property type="project" value="TreeGrafter"/>
</dbReference>
<evidence type="ECO:0000313" key="3">
    <source>
        <dbReference type="Proteomes" id="UP000559256"/>
    </source>
</evidence>
<feature type="transmembrane region" description="Helical" evidence="1">
    <location>
        <begin position="370"/>
        <end position="392"/>
    </location>
</feature>
<feature type="transmembrane region" description="Helical" evidence="1">
    <location>
        <begin position="404"/>
        <end position="431"/>
    </location>
</feature>
<sequence>MCPHVFARMLTATIFYPLDCNLSGYCYGWVKPAICVAGVLQTENATETQKILDKFVKSTSANLTRINAQSLVLLGRCDGADALSGTKIWVPSLHFDCVKSNYNIVFYHRHTPRSLRYYALGVPSADGTKKPTSLPGYTFGPLSPDIQAEGSGISDKVLNQFNAAGAVDALLQPYPHSPRTLLPSQIHNLSRWFLGFVCATSSHVLSLVIRALIMVCNTPIFTSWDFKSYTILLKDVSATIQQIDVRMEQTNFLVSEISAIRRRETMPTSTYSMRYTNFFNNVWLILNDITIGYAFGSFLCENHVVLANFLSSAVESILINWIQWVLRWLDSWPAGLKLNTELSRFYSHTFVDLVEMWGSVLHRGFPYLPAVIYVFGFFSSLGGVIGGMTMSISLFSDLLSLATVHIYVCYVIANAVYARILIMVGSLWNLFRGKRYNVLRNRTDSWEYDVDQLLFGTILFTLVTFLFPTVLAYYSLFALMRLATILIQASLETQLAFMNHFPLFAIMLRVKDPWRLPGGIFFAFKVSPTREGPILTIQVQSGGAVFEYFLSIYPLMVPTGVALQSPPAAQVCICR</sequence>
<dbReference type="OrthoDB" id="70250at2759"/>
<comment type="caution">
    <text evidence="2">The sequence shown here is derived from an EMBL/GenBank/DDBJ whole genome shotgun (WGS) entry which is preliminary data.</text>
</comment>
<dbReference type="PANTHER" id="PTHR21329">
    <property type="entry name" value="PHOSPHATIDYLINOSITOL N-ACETYLGLUCOSAMINYLTRANSFERASE SUBUNIT Q-RELATED"/>
    <property type="match status" value="1"/>
</dbReference>
<dbReference type="AlphaFoldDB" id="A0A8H5CCQ5"/>
<dbReference type="InterPro" id="IPR007720">
    <property type="entry name" value="PigQ/GPI1"/>
</dbReference>
<evidence type="ECO:0008006" key="4">
    <source>
        <dbReference type="Google" id="ProtNLM"/>
    </source>
</evidence>
<proteinExistence type="predicted"/>
<feature type="transmembrane region" description="Helical" evidence="1">
    <location>
        <begin position="192"/>
        <end position="213"/>
    </location>
</feature>
<evidence type="ECO:0000313" key="2">
    <source>
        <dbReference type="EMBL" id="KAF5338829.1"/>
    </source>
</evidence>
<dbReference type="PANTHER" id="PTHR21329:SF3">
    <property type="entry name" value="PHOSPHATIDYLINOSITOL N-ACETYLGLUCOSAMINYLTRANSFERASE SUBUNIT Q"/>
    <property type="match status" value="1"/>
</dbReference>
<dbReference type="Pfam" id="PF05024">
    <property type="entry name" value="Gpi1"/>
    <property type="match status" value="1"/>
</dbReference>
<dbReference type="EMBL" id="JAACJM010000191">
    <property type="protein sequence ID" value="KAF5338829.1"/>
    <property type="molecule type" value="Genomic_DNA"/>
</dbReference>
<keyword evidence="3" id="KW-1185">Reference proteome</keyword>
<organism evidence="2 3">
    <name type="scientific">Tetrapyrgos nigripes</name>
    <dbReference type="NCBI Taxonomy" id="182062"/>
    <lineage>
        <taxon>Eukaryota</taxon>
        <taxon>Fungi</taxon>
        <taxon>Dikarya</taxon>
        <taxon>Basidiomycota</taxon>
        <taxon>Agaricomycotina</taxon>
        <taxon>Agaricomycetes</taxon>
        <taxon>Agaricomycetidae</taxon>
        <taxon>Agaricales</taxon>
        <taxon>Marasmiineae</taxon>
        <taxon>Marasmiaceae</taxon>
        <taxon>Tetrapyrgos</taxon>
    </lineage>
</organism>
<name>A0A8H5CCQ5_9AGAR</name>
<keyword evidence="1" id="KW-0472">Membrane</keyword>
<reference evidence="2 3" key="1">
    <citation type="journal article" date="2020" name="ISME J.">
        <title>Uncovering the hidden diversity of litter-decomposition mechanisms in mushroom-forming fungi.</title>
        <authorList>
            <person name="Floudas D."/>
            <person name="Bentzer J."/>
            <person name="Ahren D."/>
            <person name="Johansson T."/>
            <person name="Persson P."/>
            <person name="Tunlid A."/>
        </authorList>
    </citation>
    <scope>NUCLEOTIDE SEQUENCE [LARGE SCALE GENOMIC DNA]</scope>
    <source>
        <strain evidence="2 3">CBS 291.85</strain>
    </source>
</reference>
<evidence type="ECO:0000256" key="1">
    <source>
        <dbReference type="SAM" id="Phobius"/>
    </source>
</evidence>
<dbReference type="Proteomes" id="UP000559256">
    <property type="component" value="Unassembled WGS sequence"/>
</dbReference>
<keyword evidence="1" id="KW-1133">Transmembrane helix</keyword>
<dbReference type="GO" id="GO:0006506">
    <property type="term" value="P:GPI anchor biosynthetic process"/>
    <property type="evidence" value="ECO:0007669"/>
    <property type="project" value="InterPro"/>
</dbReference>
<gene>
    <name evidence="2" type="ORF">D9758_012080</name>
</gene>
<accession>A0A8H5CCQ5</accession>
<protein>
    <recommendedName>
        <fullName evidence="4">Gpi1-domain-containing protein</fullName>
    </recommendedName>
</protein>
<feature type="transmembrane region" description="Helical" evidence="1">
    <location>
        <begin position="452"/>
        <end position="476"/>
    </location>
</feature>
<keyword evidence="1" id="KW-0812">Transmembrane</keyword>
<dbReference type="GO" id="GO:0016020">
    <property type="term" value="C:membrane"/>
    <property type="evidence" value="ECO:0007669"/>
    <property type="project" value="InterPro"/>
</dbReference>